<reference evidence="2" key="1">
    <citation type="journal article" date="2019" name="Int. J. Syst. Evol. Microbiol.">
        <title>The Global Catalogue of Microorganisms (GCM) 10K type strain sequencing project: providing services to taxonomists for standard genome sequencing and annotation.</title>
        <authorList>
            <consortium name="The Broad Institute Genomics Platform"/>
            <consortium name="The Broad Institute Genome Sequencing Center for Infectious Disease"/>
            <person name="Wu L."/>
            <person name="Ma J."/>
        </authorList>
    </citation>
    <scope>NUCLEOTIDE SEQUENCE [LARGE SCALE GENOMIC DNA]</scope>
    <source>
        <strain evidence="2">CCM 7435</strain>
    </source>
</reference>
<proteinExistence type="predicted"/>
<evidence type="ECO:0000313" key="1">
    <source>
        <dbReference type="EMBL" id="MFD2138840.1"/>
    </source>
</evidence>
<dbReference type="RefSeq" id="WP_213355420.1">
    <property type="nucleotide sequence ID" value="NZ_JAHBGB010000044.1"/>
</dbReference>
<dbReference type="Proteomes" id="UP001597299">
    <property type="component" value="Unassembled WGS sequence"/>
</dbReference>
<accession>A0ABW4YR94</accession>
<sequence>MSKRVTDNELLDLVIMVKQKLGALPAIEPGNHQSMRAYHIAAADVLDELVREGRAKMGKPLGAMSLSMGGLRTSCTHGAAGLLKNWVAAAYRELDKRRMAA</sequence>
<evidence type="ECO:0000313" key="2">
    <source>
        <dbReference type="Proteomes" id="UP001597299"/>
    </source>
</evidence>
<name>A0ABW4YR94_9HYPH</name>
<gene>
    <name evidence="1" type="ORF">ACFSNC_00360</name>
</gene>
<dbReference type="EMBL" id="JBHUHD010000001">
    <property type="protein sequence ID" value="MFD2138840.1"/>
    <property type="molecule type" value="Genomic_DNA"/>
</dbReference>
<protein>
    <submittedName>
        <fullName evidence="1">Uncharacterized protein</fullName>
    </submittedName>
</protein>
<keyword evidence="2" id="KW-1185">Reference proteome</keyword>
<comment type="caution">
    <text evidence="1">The sequence shown here is derived from an EMBL/GenBank/DDBJ whole genome shotgun (WGS) entry which is preliminary data.</text>
</comment>
<organism evidence="1 2">
    <name type="scientific">Ancylobacter oerskovii</name>
    <dbReference type="NCBI Taxonomy" id="459519"/>
    <lineage>
        <taxon>Bacteria</taxon>
        <taxon>Pseudomonadati</taxon>
        <taxon>Pseudomonadota</taxon>
        <taxon>Alphaproteobacteria</taxon>
        <taxon>Hyphomicrobiales</taxon>
        <taxon>Xanthobacteraceae</taxon>
        <taxon>Ancylobacter</taxon>
    </lineage>
</organism>